<dbReference type="EMBL" id="LLYA01000004">
    <property type="protein sequence ID" value="KRR29903.1"/>
    <property type="molecule type" value="Genomic_DNA"/>
</dbReference>
<organism evidence="2 3">
    <name type="scientific">Bradyrhizobium retamae</name>
    <dbReference type="NCBI Taxonomy" id="1300035"/>
    <lineage>
        <taxon>Bacteria</taxon>
        <taxon>Pseudomonadati</taxon>
        <taxon>Pseudomonadota</taxon>
        <taxon>Alphaproteobacteria</taxon>
        <taxon>Hyphomicrobiales</taxon>
        <taxon>Nitrobacteraceae</taxon>
        <taxon>Bradyrhizobium</taxon>
    </lineage>
</organism>
<evidence type="ECO:0000313" key="3">
    <source>
        <dbReference type="Proteomes" id="UP000052023"/>
    </source>
</evidence>
<dbReference type="PANTHER" id="PTHR37936:SF3">
    <property type="entry name" value="TRANSPOSASE INSC FOR INSERTION ELEMENT IS2A-RELATED"/>
    <property type="match status" value="1"/>
</dbReference>
<proteinExistence type="predicted"/>
<keyword evidence="3" id="KW-1185">Reference proteome</keyword>
<accession>A0A0R3NH75</accession>
<reference evidence="2 3" key="1">
    <citation type="submission" date="2014-03" db="EMBL/GenBank/DDBJ databases">
        <title>Bradyrhizobium valentinum sp. nov., isolated from effective nodules of Lupinus mariae-josephae, a lupine endemic of basic-lime soils in Eastern Spain.</title>
        <authorList>
            <person name="Duran D."/>
            <person name="Rey L."/>
            <person name="Navarro A."/>
            <person name="Busquets A."/>
            <person name="Imperial J."/>
            <person name="Ruiz-Argueso T."/>
        </authorList>
    </citation>
    <scope>NUCLEOTIDE SEQUENCE [LARGE SCALE GENOMIC DNA]</scope>
    <source>
        <strain evidence="2 3">Ro19</strain>
    </source>
</reference>
<sequence length="164" mass="17745">MTAHTPRLPPEKPALDLICRLKGILKSPQHMGGESRESTFGGPFARSHARGGKYSASSTVGRYASEGGRLAEVGYCVITGSMDTISTANNAKVMEVVDTGRRRFSIEAKQRIVEESYCCGDPVTVVARRHGLFPGQLFGWRRLARQGALGALNPKMANTGLLRL</sequence>
<dbReference type="GO" id="GO:0043565">
    <property type="term" value="F:sequence-specific DNA binding"/>
    <property type="evidence" value="ECO:0007669"/>
    <property type="project" value="InterPro"/>
</dbReference>
<gene>
    <name evidence="2" type="ORF">CQ13_37820</name>
</gene>
<protein>
    <recommendedName>
        <fullName evidence="4">Transposase</fullName>
    </recommendedName>
</protein>
<evidence type="ECO:0000313" key="2">
    <source>
        <dbReference type="EMBL" id="KRR29903.1"/>
    </source>
</evidence>
<dbReference type="GO" id="GO:0006313">
    <property type="term" value="P:DNA transposition"/>
    <property type="evidence" value="ECO:0007669"/>
    <property type="project" value="InterPro"/>
</dbReference>
<dbReference type="Pfam" id="PF01527">
    <property type="entry name" value="HTH_Tnp_1"/>
    <property type="match status" value="1"/>
</dbReference>
<dbReference type="AlphaFoldDB" id="A0A0R3NH75"/>
<dbReference type="Proteomes" id="UP000052023">
    <property type="component" value="Unassembled WGS sequence"/>
</dbReference>
<comment type="caution">
    <text evidence="2">The sequence shown here is derived from an EMBL/GenBank/DDBJ whole genome shotgun (WGS) entry which is preliminary data.</text>
</comment>
<evidence type="ECO:0008006" key="4">
    <source>
        <dbReference type="Google" id="ProtNLM"/>
    </source>
</evidence>
<evidence type="ECO:0000256" key="1">
    <source>
        <dbReference type="SAM" id="MobiDB-lite"/>
    </source>
</evidence>
<dbReference type="RefSeq" id="WP_156433471.1">
    <property type="nucleotide sequence ID" value="NZ_LLYA01000004.1"/>
</dbReference>
<name>A0A0R3NH75_9BRAD</name>
<dbReference type="InterPro" id="IPR010921">
    <property type="entry name" value="Trp_repressor/repl_initiator"/>
</dbReference>
<dbReference type="GO" id="GO:0004803">
    <property type="term" value="F:transposase activity"/>
    <property type="evidence" value="ECO:0007669"/>
    <property type="project" value="InterPro"/>
</dbReference>
<feature type="region of interest" description="Disordered" evidence="1">
    <location>
        <begin position="28"/>
        <end position="51"/>
    </location>
</feature>
<dbReference type="InterPro" id="IPR002514">
    <property type="entry name" value="Transposase_8"/>
</dbReference>
<dbReference type="SUPFAM" id="SSF48295">
    <property type="entry name" value="TrpR-like"/>
    <property type="match status" value="1"/>
</dbReference>
<dbReference type="OrthoDB" id="7476756at2"/>
<dbReference type="PANTHER" id="PTHR37936">
    <property type="entry name" value="TRANSPOSASE INSC FOR INSERTION ELEMENT IS2A-RELATED"/>
    <property type="match status" value="1"/>
</dbReference>